<name>A0A813II93_POLGL</name>
<evidence type="ECO:0000313" key="1">
    <source>
        <dbReference type="EMBL" id="CAE8651271.1"/>
    </source>
</evidence>
<gene>
    <name evidence="1" type="ORF">PGLA2088_LOCUS8996</name>
</gene>
<dbReference type="AlphaFoldDB" id="A0A813II93"/>
<sequence length="99" mass="11137">MGSRPMHSFRFTDCCELCHANVVATKNLFEWATLRHVYPHYNVSVSRNGMPLNHLLQTGAAAFAIMAMVRAQSAHTLGNLVRALKWPTGLRNKCVEQQL</sequence>
<dbReference type="EMBL" id="CAJNNW010009818">
    <property type="protein sequence ID" value="CAE8651271.1"/>
    <property type="molecule type" value="Genomic_DNA"/>
</dbReference>
<dbReference type="Proteomes" id="UP000626109">
    <property type="component" value="Unassembled WGS sequence"/>
</dbReference>
<evidence type="ECO:0000313" key="2">
    <source>
        <dbReference type="Proteomes" id="UP000626109"/>
    </source>
</evidence>
<organism evidence="1 2">
    <name type="scientific">Polarella glacialis</name>
    <name type="common">Dinoflagellate</name>
    <dbReference type="NCBI Taxonomy" id="89957"/>
    <lineage>
        <taxon>Eukaryota</taxon>
        <taxon>Sar</taxon>
        <taxon>Alveolata</taxon>
        <taxon>Dinophyceae</taxon>
        <taxon>Suessiales</taxon>
        <taxon>Suessiaceae</taxon>
        <taxon>Polarella</taxon>
    </lineage>
</organism>
<accession>A0A813II93</accession>
<comment type="caution">
    <text evidence="1">The sequence shown here is derived from an EMBL/GenBank/DDBJ whole genome shotgun (WGS) entry which is preliminary data.</text>
</comment>
<protein>
    <submittedName>
        <fullName evidence="1">Uncharacterized protein</fullName>
    </submittedName>
</protein>
<proteinExistence type="predicted"/>
<reference evidence="1" key="1">
    <citation type="submission" date="2021-02" db="EMBL/GenBank/DDBJ databases">
        <authorList>
            <person name="Dougan E. K."/>
            <person name="Rhodes N."/>
            <person name="Thang M."/>
            <person name="Chan C."/>
        </authorList>
    </citation>
    <scope>NUCLEOTIDE SEQUENCE</scope>
</reference>